<dbReference type="Gene3D" id="3.40.1190.20">
    <property type="match status" value="1"/>
</dbReference>
<keyword evidence="5 9" id="KW-0067">ATP-binding</keyword>
<dbReference type="Proteomes" id="UP000188184">
    <property type="component" value="Chromosome"/>
</dbReference>
<dbReference type="SUPFAM" id="SSF53613">
    <property type="entry name" value="Ribokinase-like"/>
    <property type="match status" value="1"/>
</dbReference>
<evidence type="ECO:0000259" key="11">
    <source>
        <dbReference type="Pfam" id="PF00294"/>
    </source>
</evidence>
<feature type="binding site" evidence="9">
    <location>
        <position position="262"/>
    </location>
    <ligand>
        <name>ATP</name>
        <dbReference type="ChEBI" id="CHEBI:30616"/>
    </ligand>
</feature>
<reference evidence="12 13" key="1">
    <citation type="submission" date="2017-02" db="EMBL/GenBank/DDBJ databases">
        <title>The complete genomic sequence of a novel cold adapted crude oil-degrading bacterium Planococcus qaidamina Y42.</title>
        <authorList>
            <person name="Yang R."/>
        </authorList>
    </citation>
    <scope>NUCLEOTIDE SEQUENCE [LARGE SCALE GENOMIC DNA]</scope>
    <source>
        <strain evidence="12 13">Y42</strain>
    </source>
</reference>
<comment type="similarity">
    <text evidence="9">Belongs to the carbohydrate kinase PfkB family. Ribokinase subfamily.</text>
</comment>
<evidence type="ECO:0000256" key="6">
    <source>
        <dbReference type="ARBA" id="ARBA00022842"/>
    </source>
</evidence>
<comment type="activity regulation">
    <text evidence="9">Activated by a monovalent cation that binds near, but not in, the active site. The most likely occupant of the site in vivo is potassium. Ion binding induces a conformational change that may alter substrate affinity.</text>
</comment>
<dbReference type="PRINTS" id="PR00990">
    <property type="entry name" value="RIBOKINASE"/>
</dbReference>
<dbReference type="AlphaFoldDB" id="A0A1Q2L229"/>
<dbReference type="GO" id="GO:0004747">
    <property type="term" value="F:ribokinase activity"/>
    <property type="evidence" value="ECO:0007669"/>
    <property type="project" value="UniProtKB-UniRule"/>
</dbReference>
<evidence type="ECO:0000313" key="13">
    <source>
        <dbReference type="Proteomes" id="UP000188184"/>
    </source>
</evidence>
<evidence type="ECO:0000313" key="12">
    <source>
        <dbReference type="EMBL" id="AQQ54424.1"/>
    </source>
</evidence>
<feature type="binding site" evidence="9">
    <location>
        <position position="273"/>
    </location>
    <ligand>
        <name>K(+)</name>
        <dbReference type="ChEBI" id="CHEBI:29103"/>
    </ligand>
</feature>
<feature type="binding site" evidence="9">
    <location>
        <position position="238"/>
    </location>
    <ligand>
        <name>substrate</name>
    </ligand>
</feature>
<dbReference type="EMBL" id="CP019640">
    <property type="protein sequence ID" value="AQQ54424.1"/>
    <property type="molecule type" value="Genomic_DNA"/>
</dbReference>
<feature type="binding site" evidence="9">
    <location>
        <begin position="37"/>
        <end position="41"/>
    </location>
    <ligand>
        <name>substrate</name>
    </ligand>
</feature>
<dbReference type="GO" id="GO:0046872">
    <property type="term" value="F:metal ion binding"/>
    <property type="evidence" value="ECO:0007669"/>
    <property type="project" value="UniProtKB-KW"/>
</dbReference>
<feature type="binding site" evidence="9">
    <location>
        <position position="232"/>
    </location>
    <ligand>
        <name>K(+)</name>
        <dbReference type="ChEBI" id="CHEBI:29103"/>
    </ligand>
</feature>
<dbReference type="PANTHER" id="PTHR10584:SF166">
    <property type="entry name" value="RIBOKINASE"/>
    <property type="match status" value="1"/>
</dbReference>
<feature type="binding site" evidence="9">
    <location>
        <position position="180"/>
    </location>
    <ligand>
        <name>ATP</name>
        <dbReference type="ChEBI" id="CHEBI:30616"/>
    </ligand>
</feature>
<feature type="binding site" evidence="9">
    <location>
        <position position="268"/>
    </location>
    <ligand>
        <name>K(+)</name>
        <dbReference type="ChEBI" id="CHEBI:29103"/>
    </ligand>
</feature>
<feature type="binding site" evidence="9">
    <location>
        <begin position="237"/>
        <end position="238"/>
    </location>
    <ligand>
        <name>ATP</name>
        <dbReference type="ChEBI" id="CHEBI:30616"/>
    </ligand>
</feature>
<comment type="catalytic activity">
    <reaction evidence="9">
        <text>D-ribose + ATP = D-ribose 5-phosphate + ADP + H(+)</text>
        <dbReference type="Rhea" id="RHEA:13697"/>
        <dbReference type="ChEBI" id="CHEBI:15378"/>
        <dbReference type="ChEBI" id="CHEBI:30616"/>
        <dbReference type="ChEBI" id="CHEBI:47013"/>
        <dbReference type="ChEBI" id="CHEBI:78346"/>
        <dbReference type="ChEBI" id="CHEBI:456216"/>
        <dbReference type="EC" id="2.7.1.15"/>
    </reaction>
</comment>
<dbReference type="GO" id="GO:0019303">
    <property type="term" value="P:D-ribose catabolic process"/>
    <property type="evidence" value="ECO:0007669"/>
    <property type="project" value="UniProtKB-UniRule"/>
</dbReference>
<keyword evidence="13" id="KW-1185">Reference proteome</keyword>
<keyword evidence="3 9" id="KW-0547">Nucleotide-binding</keyword>
<dbReference type="InterPro" id="IPR011611">
    <property type="entry name" value="PfkB_dom"/>
</dbReference>
<comment type="subcellular location">
    <subcellularLocation>
        <location evidence="9">Cytoplasm</location>
    </subcellularLocation>
</comment>
<dbReference type="KEGG" id="pmar:B0X71_15830"/>
<dbReference type="CDD" id="cd01174">
    <property type="entry name" value="ribokinase"/>
    <property type="match status" value="1"/>
</dbReference>
<comment type="pathway">
    <text evidence="9">Carbohydrate metabolism; D-ribose degradation; D-ribose 5-phosphate from beta-D-ribopyranose: step 2/2.</text>
</comment>
<comment type="function">
    <text evidence="9">Catalyzes the phosphorylation of ribose at O-5 in a reaction requiring ATP and magnesium. The resulting D-ribose-5-phosphate can then be used either for sythesis of nucleotides, histidine, and tryptophan, or as a component of the pentose phosphate pathway.</text>
</comment>
<feature type="binding site" evidence="9">
    <location>
        <begin position="206"/>
        <end position="211"/>
    </location>
    <ligand>
        <name>ATP</name>
        <dbReference type="ChEBI" id="CHEBI:30616"/>
    </ligand>
</feature>
<keyword evidence="7 9" id="KW-0630">Potassium</keyword>
<evidence type="ECO:0000256" key="8">
    <source>
        <dbReference type="ARBA" id="ARBA00023277"/>
    </source>
</evidence>
<dbReference type="HAMAP" id="MF_01987">
    <property type="entry name" value="Ribokinase"/>
    <property type="match status" value="1"/>
</dbReference>
<dbReference type="PANTHER" id="PTHR10584">
    <property type="entry name" value="SUGAR KINASE"/>
    <property type="match status" value="1"/>
</dbReference>
<keyword evidence="2 9" id="KW-0479">Metal-binding</keyword>
<feature type="binding site" evidence="9">
    <location>
        <position position="234"/>
    </location>
    <ligand>
        <name>K(+)</name>
        <dbReference type="ChEBI" id="CHEBI:29103"/>
    </ligand>
</feature>
<comment type="cofactor">
    <cofactor evidence="9">
        <name>Mg(2+)</name>
        <dbReference type="ChEBI" id="CHEBI:18420"/>
    </cofactor>
    <text evidence="9">Requires a divalent cation, most likely magnesium in vivo, as an electrophilic catalyst to aid phosphoryl group transfer. It is the chelate of the metal and the nucleotide that is the actual substrate.</text>
</comment>
<dbReference type="RefSeq" id="WP_077590318.1">
    <property type="nucleotide sequence ID" value="NZ_CP019640.1"/>
</dbReference>
<dbReference type="OrthoDB" id="9775849at2"/>
<dbReference type="NCBIfam" id="TIGR02152">
    <property type="entry name" value="D_ribokin_bact"/>
    <property type="match status" value="1"/>
</dbReference>
<evidence type="ECO:0000256" key="7">
    <source>
        <dbReference type="ARBA" id="ARBA00022958"/>
    </source>
</evidence>
<keyword evidence="6 9" id="KW-0460">Magnesium</keyword>
<keyword evidence="8 9" id="KW-0119">Carbohydrate metabolism</keyword>
<evidence type="ECO:0000256" key="2">
    <source>
        <dbReference type="ARBA" id="ARBA00022723"/>
    </source>
</evidence>
<evidence type="ECO:0000256" key="1">
    <source>
        <dbReference type="ARBA" id="ARBA00022679"/>
    </source>
</evidence>
<protein>
    <recommendedName>
        <fullName evidence="9 10">Ribokinase</fullName>
        <shortName evidence="9">RK</shortName>
        <ecNumber evidence="9 10">2.7.1.15</ecNumber>
    </recommendedName>
</protein>
<accession>A0A1Q2L229</accession>
<feature type="binding site" evidence="9">
    <location>
        <position position="136"/>
    </location>
    <ligand>
        <name>substrate</name>
    </ligand>
</feature>
<proteinExistence type="inferred from homology"/>
<evidence type="ECO:0000256" key="5">
    <source>
        <dbReference type="ARBA" id="ARBA00022840"/>
    </source>
</evidence>
<dbReference type="InterPro" id="IPR002139">
    <property type="entry name" value="Ribo/fructo_kinase"/>
</dbReference>
<evidence type="ECO:0000256" key="4">
    <source>
        <dbReference type="ARBA" id="ARBA00022777"/>
    </source>
</evidence>
<sequence length="294" mass="30558">MITVVGSMNMDLVVGAPRFPKQGETILGDLFATAPGGKGANQAVAAARLGGNVHMIGAVGNDAFGVELLTTLRGEGINTAGVSRTKGMSGIANILLTEGDNRIIVVPGANHTIGPEQAEAFEQQLAASSIVIVQLEVPLDLVTRTLELCRSHQVPVILNPAPAAEAARNLLALATYITPNETEAEELFGPAWERALEEYPNRLIVTLGKAGARFFNGERHVSVKGFAAEVADTTGAGDAFNGALGVALSEGMELREAIRFANAAASLSVEKIGAQTGMPEWAAVVERLSQGHSG</sequence>
<keyword evidence="1 9" id="KW-0808">Transferase</keyword>
<dbReference type="InterPro" id="IPR029056">
    <property type="entry name" value="Ribokinase-like"/>
</dbReference>
<organism evidence="12 13">
    <name type="scientific">Planococcus lenghuensis</name>
    <dbReference type="NCBI Taxonomy" id="2213202"/>
    <lineage>
        <taxon>Bacteria</taxon>
        <taxon>Bacillati</taxon>
        <taxon>Bacillota</taxon>
        <taxon>Bacilli</taxon>
        <taxon>Bacillales</taxon>
        <taxon>Caryophanaceae</taxon>
        <taxon>Planococcus</taxon>
    </lineage>
</organism>
<comment type="caution">
    <text evidence="9">Lacks conserved residue(s) required for the propagation of feature annotation.</text>
</comment>
<evidence type="ECO:0000256" key="10">
    <source>
        <dbReference type="NCBIfam" id="TIGR02152"/>
    </source>
</evidence>
<evidence type="ECO:0000256" key="9">
    <source>
        <dbReference type="HAMAP-Rule" id="MF_01987"/>
    </source>
</evidence>
<evidence type="ECO:0000256" key="3">
    <source>
        <dbReference type="ARBA" id="ARBA00022741"/>
    </source>
</evidence>
<keyword evidence="9" id="KW-0963">Cytoplasm</keyword>
<feature type="active site" description="Proton acceptor" evidence="9">
    <location>
        <position position="238"/>
    </location>
</feature>
<comment type="subunit">
    <text evidence="9">Homodimer.</text>
</comment>
<dbReference type="UniPathway" id="UPA00916">
    <property type="reaction ID" value="UER00889"/>
</dbReference>
<gene>
    <name evidence="9" type="primary">rbsK</name>
    <name evidence="12" type="ORF">B0X71_15830</name>
</gene>
<feature type="domain" description="Carbohydrate kinase PfkB" evidence="11">
    <location>
        <begin position="2"/>
        <end position="280"/>
    </location>
</feature>
<feature type="binding site" evidence="9">
    <location>
        <begin position="9"/>
        <end position="11"/>
    </location>
    <ligand>
        <name>substrate</name>
    </ligand>
</feature>
<dbReference type="Pfam" id="PF00294">
    <property type="entry name" value="PfkB"/>
    <property type="match status" value="1"/>
</dbReference>
<name>A0A1Q2L229_9BACL</name>
<dbReference type="InterPro" id="IPR011877">
    <property type="entry name" value="Ribokinase"/>
</dbReference>
<dbReference type="EC" id="2.7.1.15" evidence="9 10"/>
<feature type="binding site" evidence="9">
    <location>
        <position position="271"/>
    </location>
    <ligand>
        <name>K(+)</name>
        <dbReference type="ChEBI" id="CHEBI:29103"/>
    </ligand>
</feature>
<dbReference type="GO" id="GO:0005524">
    <property type="term" value="F:ATP binding"/>
    <property type="evidence" value="ECO:0007669"/>
    <property type="project" value="UniProtKB-UniRule"/>
</dbReference>
<keyword evidence="4 9" id="KW-0418">Kinase</keyword>
<dbReference type="GO" id="GO:0005829">
    <property type="term" value="C:cytosol"/>
    <property type="evidence" value="ECO:0007669"/>
    <property type="project" value="TreeGrafter"/>
</dbReference>